<dbReference type="RefSeq" id="WP_227229543.1">
    <property type="nucleotide sequence ID" value="NZ_JAJCVJ010000002.1"/>
</dbReference>
<dbReference type="AlphaFoldDB" id="A0ABD5RB88"/>
<dbReference type="EMBL" id="JBHSKX010000002">
    <property type="protein sequence ID" value="MFC5367281.1"/>
    <property type="molecule type" value="Genomic_DNA"/>
</dbReference>
<sequence>MSSPALRRTCRRLIAVVLLQLGAISAQLFEATPADGTGSIATFVTIPIFVGAGLYLLGSLGRSLLRFADGGSTAGGR</sequence>
<reference evidence="2 3" key="1">
    <citation type="journal article" date="2019" name="Int. J. Syst. Evol. Microbiol.">
        <title>The Global Catalogue of Microorganisms (GCM) 10K type strain sequencing project: providing services to taxonomists for standard genome sequencing and annotation.</title>
        <authorList>
            <consortium name="The Broad Institute Genomics Platform"/>
            <consortium name="The Broad Institute Genome Sequencing Center for Infectious Disease"/>
            <person name="Wu L."/>
            <person name="Ma J."/>
        </authorList>
    </citation>
    <scope>NUCLEOTIDE SEQUENCE [LARGE SCALE GENOMIC DNA]</scope>
    <source>
        <strain evidence="2 3">CGMCC 1.12237</strain>
    </source>
</reference>
<name>A0ABD5RB88_9EURY</name>
<protein>
    <submittedName>
        <fullName evidence="2">Uncharacterized protein</fullName>
    </submittedName>
</protein>
<keyword evidence="1" id="KW-1133">Transmembrane helix</keyword>
<evidence type="ECO:0000313" key="3">
    <source>
        <dbReference type="Proteomes" id="UP001596201"/>
    </source>
</evidence>
<gene>
    <name evidence="2" type="ORF">ACFPJ5_10035</name>
</gene>
<organism evidence="2 3">
    <name type="scientific">Salinirubrum litoreum</name>
    <dbReference type="NCBI Taxonomy" id="1126234"/>
    <lineage>
        <taxon>Archaea</taxon>
        <taxon>Methanobacteriati</taxon>
        <taxon>Methanobacteriota</taxon>
        <taxon>Stenosarchaea group</taxon>
        <taxon>Halobacteria</taxon>
        <taxon>Halobacteriales</taxon>
        <taxon>Haloferacaceae</taxon>
        <taxon>Salinirubrum</taxon>
    </lineage>
</organism>
<feature type="transmembrane region" description="Helical" evidence="1">
    <location>
        <begin position="38"/>
        <end position="57"/>
    </location>
</feature>
<keyword evidence="1" id="KW-0472">Membrane</keyword>
<keyword evidence="1" id="KW-0812">Transmembrane</keyword>
<evidence type="ECO:0000256" key="1">
    <source>
        <dbReference type="SAM" id="Phobius"/>
    </source>
</evidence>
<proteinExistence type="predicted"/>
<accession>A0ABD5RB88</accession>
<comment type="caution">
    <text evidence="2">The sequence shown here is derived from an EMBL/GenBank/DDBJ whole genome shotgun (WGS) entry which is preliminary data.</text>
</comment>
<dbReference type="Proteomes" id="UP001596201">
    <property type="component" value="Unassembled WGS sequence"/>
</dbReference>
<keyword evidence="3" id="KW-1185">Reference proteome</keyword>
<evidence type="ECO:0000313" key="2">
    <source>
        <dbReference type="EMBL" id="MFC5367281.1"/>
    </source>
</evidence>